<dbReference type="RefSeq" id="WP_207861348.1">
    <property type="nucleotide sequence ID" value="NZ_JAFREP010000024.1"/>
</dbReference>
<keyword evidence="1" id="KW-0812">Transmembrane</keyword>
<keyword evidence="3" id="KW-1185">Reference proteome</keyword>
<name>A0A8J7U6E3_9BACT</name>
<accession>A0A8J7U6E3</accession>
<feature type="transmembrane region" description="Helical" evidence="1">
    <location>
        <begin position="95"/>
        <end position="114"/>
    </location>
</feature>
<comment type="caution">
    <text evidence="2">The sequence shown here is derived from an EMBL/GenBank/DDBJ whole genome shotgun (WGS) entry which is preliminary data.</text>
</comment>
<protein>
    <recommendedName>
        <fullName evidence="4">Transmembrane protein</fullName>
    </recommendedName>
</protein>
<feature type="transmembrane region" description="Helical" evidence="1">
    <location>
        <begin position="160"/>
        <end position="178"/>
    </location>
</feature>
<feature type="transmembrane region" description="Helical" evidence="1">
    <location>
        <begin position="5"/>
        <end position="25"/>
    </location>
</feature>
<feature type="transmembrane region" description="Helical" evidence="1">
    <location>
        <begin position="126"/>
        <end position="148"/>
    </location>
</feature>
<gene>
    <name evidence="2" type="ORF">J3U88_23025</name>
</gene>
<keyword evidence="1" id="KW-0472">Membrane</keyword>
<evidence type="ECO:0000256" key="1">
    <source>
        <dbReference type="SAM" id="Phobius"/>
    </source>
</evidence>
<reference evidence="2" key="1">
    <citation type="submission" date="2021-03" db="EMBL/GenBank/DDBJ databases">
        <authorList>
            <person name="Wang G."/>
        </authorList>
    </citation>
    <scope>NUCLEOTIDE SEQUENCE</scope>
    <source>
        <strain evidence="2">KCTC 12899</strain>
    </source>
</reference>
<dbReference type="EMBL" id="JAFREP010000024">
    <property type="protein sequence ID" value="MBO1321373.1"/>
    <property type="molecule type" value="Genomic_DNA"/>
</dbReference>
<evidence type="ECO:0000313" key="2">
    <source>
        <dbReference type="EMBL" id="MBO1321373.1"/>
    </source>
</evidence>
<proteinExistence type="predicted"/>
<organism evidence="2 3">
    <name type="scientific">Acanthopleuribacter pedis</name>
    <dbReference type="NCBI Taxonomy" id="442870"/>
    <lineage>
        <taxon>Bacteria</taxon>
        <taxon>Pseudomonadati</taxon>
        <taxon>Acidobacteriota</taxon>
        <taxon>Holophagae</taxon>
        <taxon>Acanthopleuribacterales</taxon>
        <taxon>Acanthopleuribacteraceae</taxon>
        <taxon>Acanthopleuribacter</taxon>
    </lineage>
</organism>
<evidence type="ECO:0000313" key="3">
    <source>
        <dbReference type="Proteomes" id="UP000664417"/>
    </source>
</evidence>
<keyword evidence="1" id="KW-1133">Transmembrane helix</keyword>
<sequence>MKRALVSIISAGLAMYLFGMLYWGVSPLPYYAWQQTTDDVAAGEAMARYFPVSGTYYLPGEHHDAATKAELYEKGPVAMIHVTARDGRALHEPWVLVKGLVLKLTVAALLWLVLFLAQPDRVRRGFLLLVVVGLAGTVLIDMGDVVWWYLPFPWKAAQSIYHILSVTLAASILSTRALPRD</sequence>
<dbReference type="AlphaFoldDB" id="A0A8J7U6E3"/>
<evidence type="ECO:0008006" key="4">
    <source>
        <dbReference type="Google" id="ProtNLM"/>
    </source>
</evidence>
<dbReference type="Proteomes" id="UP000664417">
    <property type="component" value="Unassembled WGS sequence"/>
</dbReference>